<reference evidence="2" key="2">
    <citation type="submission" date="2022-06" db="UniProtKB">
        <authorList>
            <consortium name="EnsemblMetazoa"/>
        </authorList>
    </citation>
    <scope>IDENTIFICATION</scope>
</reference>
<accession>A0A8R1WYU4</accession>
<evidence type="ECO:0000313" key="3">
    <source>
        <dbReference type="Proteomes" id="UP000007819"/>
    </source>
</evidence>
<dbReference type="OrthoDB" id="6612384at2759"/>
<dbReference type="EnsemblMetazoa" id="XM_008181315.1">
    <property type="protein sequence ID" value="XP_008179537.1"/>
    <property type="gene ID" value="LOC103308245"/>
</dbReference>
<protein>
    <recommendedName>
        <fullName evidence="1">PiggyBac transposable element-derived protein domain-containing protein</fullName>
    </recommendedName>
</protein>
<dbReference type="InterPro" id="IPR029526">
    <property type="entry name" value="PGBD"/>
</dbReference>
<dbReference type="RefSeq" id="XP_008179537.1">
    <property type="nucleotide sequence ID" value="XM_008181315.1"/>
</dbReference>
<dbReference type="Pfam" id="PF13843">
    <property type="entry name" value="DDE_Tnp_1_7"/>
    <property type="match status" value="2"/>
</dbReference>
<sequence>MTNNNDDLLLQWLNEEILLDNNEITDEELSDDEDNITKGKDFFSVIDNNPSEEHIVTNELEIENGDKPDYSLPDGPVDGKFLGETATSIFLEFIDGFIDQLLYQTNLYSIQRGRPLNIKRFEILNFIGINFLMGYNKLPSWKHYWATSDDLNVSCVSNTMSRNRFDNILSNLHVQDNLLIPKNNKDKLFKLRPLINYCNEIFSTSYHGTRELSIDESMIIFKGRNCMKQYNPQKPIKRGYKIWCLSDQRGYIKNFSIYQGKDEQLSDEFESFGLEKLKAENSLACGTIRSNRKDVPDLAEDKKAPRGSSDYRITNTGIGVYKWKDTKYVMLASNYHGSEITTVTRKDNCGRKKDILCPQVVRDYNCYMGGVDHADQLRTTYGVNRKSKKTNFMGIKFSF</sequence>
<feature type="domain" description="PiggyBac transposable element-derived protein" evidence="1">
    <location>
        <begin position="89"/>
        <end position="267"/>
    </location>
</feature>
<dbReference type="PANTHER" id="PTHR46599">
    <property type="entry name" value="PIGGYBAC TRANSPOSABLE ELEMENT-DERIVED PROTEIN 4"/>
    <property type="match status" value="1"/>
</dbReference>
<feature type="domain" description="PiggyBac transposable element-derived protein" evidence="1">
    <location>
        <begin position="274"/>
        <end position="390"/>
    </location>
</feature>
<reference evidence="3" key="1">
    <citation type="submission" date="2010-06" db="EMBL/GenBank/DDBJ databases">
        <authorList>
            <person name="Jiang H."/>
            <person name="Abraham K."/>
            <person name="Ali S."/>
            <person name="Alsbrooks S.L."/>
            <person name="Anim B.N."/>
            <person name="Anosike U.S."/>
            <person name="Attaway T."/>
            <person name="Bandaranaike D.P."/>
            <person name="Battles P.K."/>
            <person name="Bell S.N."/>
            <person name="Bell A.V."/>
            <person name="Beltran B."/>
            <person name="Bickham C."/>
            <person name="Bustamante Y."/>
            <person name="Caleb T."/>
            <person name="Canada A."/>
            <person name="Cardenas V."/>
            <person name="Carter K."/>
            <person name="Chacko J."/>
            <person name="Chandrabose M.N."/>
            <person name="Chavez D."/>
            <person name="Chavez A."/>
            <person name="Chen L."/>
            <person name="Chu H.-S."/>
            <person name="Claassen K.J."/>
            <person name="Cockrell R."/>
            <person name="Collins M."/>
            <person name="Cooper J.A."/>
            <person name="Cree A."/>
            <person name="Curry S.M."/>
            <person name="Da Y."/>
            <person name="Dao M.D."/>
            <person name="Das B."/>
            <person name="Davila M.-L."/>
            <person name="Davy-Carroll L."/>
            <person name="Denson S."/>
            <person name="Dinh H."/>
            <person name="Ebong V.E."/>
            <person name="Edwards J.R."/>
            <person name="Egan A."/>
            <person name="El-Daye J."/>
            <person name="Escobedo L."/>
            <person name="Fernandez S."/>
            <person name="Fernando P.R."/>
            <person name="Flagg N."/>
            <person name="Forbes L.D."/>
            <person name="Fowler R.G."/>
            <person name="Fu Q."/>
            <person name="Gabisi R.A."/>
            <person name="Ganer J."/>
            <person name="Garbino Pronczuk A."/>
            <person name="Garcia R.M."/>
            <person name="Garner T."/>
            <person name="Garrett T.E."/>
            <person name="Gonzalez D.A."/>
            <person name="Hamid H."/>
            <person name="Hawkins E.S."/>
            <person name="Hirani K."/>
            <person name="Hogues M.E."/>
            <person name="Hollins B."/>
            <person name="Hsiao C.-H."/>
            <person name="Jabil R."/>
            <person name="James M.L."/>
            <person name="Jhangiani S.N."/>
            <person name="Johnson B."/>
            <person name="Johnson Q."/>
            <person name="Joshi V."/>
            <person name="Kalu J.B."/>
            <person name="Kam C."/>
            <person name="Kashfia A."/>
            <person name="Keebler J."/>
            <person name="Kisamo H."/>
            <person name="Kovar C.L."/>
            <person name="Lago L.A."/>
            <person name="Lai C.-Y."/>
            <person name="Laidlaw J."/>
            <person name="Lara F."/>
            <person name="Le T.-K."/>
            <person name="Lee S.L."/>
            <person name="Legall F.H."/>
            <person name="Lemon S.J."/>
            <person name="Lewis L.R."/>
            <person name="Li B."/>
            <person name="Liu Y."/>
            <person name="Liu Y.-S."/>
            <person name="Lopez J."/>
            <person name="Lozado R.J."/>
            <person name="Lu J."/>
            <person name="Madu R.C."/>
            <person name="Maheshwari M."/>
            <person name="Maheshwari R."/>
            <person name="Malloy K."/>
            <person name="Martinez E."/>
            <person name="Mathew T."/>
            <person name="Mercado I.C."/>
            <person name="Mercado C."/>
            <person name="Meyer B."/>
            <person name="Montgomery K."/>
            <person name="Morgan M.B."/>
            <person name="Munidasa M."/>
            <person name="Nazareth L.V."/>
            <person name="Nelson J."/>
            <person name="Ng B.M."/>
            <person name="Nguyen N.B."/>
            <person name="Nguyen P.Q."/>
            <person name="Nguyen T."/>
            <person name="Obregon M."/>
            <person name="Okwuonu G.O."/>
            <person name="Onwere C.G."/>
            <person name="Orozco G."/>
            <person name="Parra A."/>
            <person name="Patel S."/>
            <person name="Patil S."/>
            <person name="Perez A."/>
            <person name="Perez Y."/>
            <person name="Pham C."/>
            <person name="Primus E.L."/>
            <person name="Pu L.-L."/>
            <person name="Puazo M."/>
            <person name="Qin X."/>
            <person name="Quiroz J.B."/>
            <person name="Reese J."/>
            <person name="Richards S."/>
            <person name="Rives C.M."/>
            <person name="Robberts R."/>
            <person name="Ruiz S.J."/>
            <person name="Ruiz M.J."/>
            <person name="Santibanez J."/>
            <person name="Schneider B.W."/>
            <person name="Sisson I."/>
            <person name="Smith M."/>
            <person name="Sodergren E."/>
            <person name="Song X.-Z."/>
            <person name="Song B.B."/>
            <person name="Summersgill H."/>
            <person name="Thelus R."/>
            <person name="Thornton R.D."/>
            <person name="Trejos Z.Y."/>
            <person name="Usmani K."/>
            <person name="Vattathil S."/>
            <person name="Villasana D."/>
            <person name="Walker D.L."/>
            <person name="Wang S."/>
            <person name="Wang K."/>
            <person name="White C.S."/>
            <person name="Williams A.C."/>
            <person name="Williamson J."/>
            <person name="Wilson K."/>
            <person name="Woghiren I.O."/>
            <person name="Woodworth J.R."/>
            <person name="Worley K.C."/>
            <person name="Wright R.A."/>
            <person name="Wu W."/>
            <person name="Young L."/>
            <person name="Zhang L."/>
            <person name="Zhang J."/>
            <person name="Zhu Y."/>
            <person name="Muzny D.M."/>
            <person name="Weinstock G."/>
            <person name="Gibbs R.A."/>
        </authorList>
    </citation>
    <scope>NUCLEOTIDE SEQUENCE [LARGE SCALE GENOMIC DNA]</scope>
    <source>
        <strain evidence="3">LSR1</strain>
    </source>
</reference>
<proteinExistence type="predicted"/>
<dbReference type="PANTHER" id="PTHR46599:SF3">
    <property type="entry name" value="PIGGYBAC TRANSPOSABLE ELEMENT-DERIVED PROTEIN 4"/>
    <property type="match status" value="1"/>
</dbReference>
<organism evidence="2 3">
    <name type="scientific">Acyrthosiphon pisum</name>
    <name type="common">Pea aphid</name>
    <dbReference type="NCBI Taxonomy" id="7029"/>
    <lineage>
        <taxon>Eukaryota</taxon>
        <taxon>Metazoa</taxon>
        <taxon>Ecdysozoa</taxon>
        <taxon>Arthropoda</taxon>
        <taxon>Hexapoda</taxon>
        <taxon>Insecta</taxon>
        <taxon>Pterygota</taxon>
        <taxon>Neoptera</taxon>
        <taxon>Paraneoptera</taxon>
        <taxon>Hemiptera</taxon>
        <taxon>Sternorrhyncha</taxon>
        <taxon>Aphidomorpha</taxon>
        <taxon>Aphidoidea</taxon>
        <taxon>Aphididae</taxon>
        <taxon>Macrosiphini</taxon>
        <taxon>Acyrthosiphon</taxon>
    </lineage>
</organism>
<dbReference type="GeneID" id="103308245"/>
<name>A0A8R1WYU4_ACYPI</name>
<dbReference type="KEGG" id="api:103308245"/>
<keyword evidence="3" id="KW-1185">Reference proteome</keyword>
<dbReference type="Proteomes" id="UP000007819">
    <property type="component" value="Unassembled WGS sequence"/>
</dbReference>
<dbReference type="AlphaFoldDB" id="A0A8R1WYU4"/>
<evidence type="ECO:0000313" key="2">
    <source>
        <dbReference type="EnsemblMetazoa" id="XP_008179537.1"/>
    </source>
</evidence>
<evidence type="ECO:0000259" key="1">
    <source>
        <dbReference type="Pfam" id="PF13843"/>
    </source>
</evidence>